<protein>
    <submittedName>
        <fullName evidence="1">Uncharacterized protein</fullName>
    </submittedName>
</protein>
<accession>A0A2B9R067</accession>
<comment type="caution">
    <text evidence="1">The sequence shown here is derived from an EMBL/GenBank/DDBJ whole genome shotgun (WGS) entry which is preliminary data.</text>
</comment>
<dbReference type="EMBL" id="NTYW01000013">
    <property type="protein sequence ID" value="PES38407.1"/>
    <property type="molecule type" value="Genomic_DNA"/>
</dbReference>
<gene>
    <name evidence="1" type="ORF">CN497_12415</name>
</gene>
<name>A0A2B9R067_PRIMG</name>
<dbReference type="Proteomes" id="UP000220341">
    <property type="component" value="Unassembled WGS sequence"/>
</dbReference>
<evidence type="ECO:0000313" key="1">
    <source>
        <dbReference type="EMBL" id="PES38407.1"/>
    </source>
</evidence>
<proteinExistence type="predicted"/>
<dbReference type="RefSeq" id="WP_013056453.1">
    <property type="nucleotide sequence ID" value="NZ_CATKPS010000011.1"/>
</dbReference>
<organism evidence="1 2">
    <name type="scientific">Priestia megaterium</name>
    <name type="common">Bacillus megaterium</name>
    <dbReference type="NCBI Taxonomy" id="1404"/>
    <lineage>
        <taxon>Bacteria</taxon>
        <taxon>Bacillati</taxon>
        <taxon>Bacillota</taxon>
        <taxon>Bacilli</taxon>
        <taxon>Bacillales</taxon>
        <taxon>Bacillaceae</taxon>
        <taxon>Priestia</taxon>
    </lineage>
</organism>
<reference evidence="1 2" key="1">
    <citation type="submission" date="2017-09" db="EMBL/GenBank/DDBJ databases">
        <title>Large-scale bioinformatics analysis of Bacillus genomes uncovers conserved roles of natural products in bacterial physiology.</title>
        <authorList>
            <consortium name="Agbiome Team Llc"/>
            <person name="Bleich R.M."/>
            <person name="Kirk G.J."/>
            <person name="Santa Maria K.C."/>
            <person name="Allen S.E."/>
            <person name="Farag S."/>
            <person name="Shank E.A."/>
            <person name="Bowers A."/>
        </authorList>
    </citation>
    <scope>NUCLEOTIDE SEQUENCE [LARGE SCALE GENOMIC DNA]</scope>
    <source>
        <strain evidence="1 2">AFS003013</strain>
    </source>
</reference>
<evidence type="ECO:0000313" key="2">
    <source>
        <dbReference type="Proteomes" id="UP000220341"/>
    </source>
</evidence>
<dbReference type="AlphaFoldDB" id="A0A2B9R067"/>
<sequence>MNLPNGVTGFYSSIDNKPNEIDENHFKSICFDLIRRNQGKILKIDEANLTSNFSKVKVNVFNREIYVLLNAYYPFLALASTVEFQHINFIDDPVLSKGFMPFYKVLSKEELNEPLDIRNSKGKVSLENKNNLNSSELEQIFYWKPNTVGEVMFNFWD</sequence>